<reference evidence="1" key="1">
    <citation type="submission" date="2023-07" db="EMBL/GenBank/DDBJ databases">
        <title>Black Yeasts Isolated from many extreme environments.</title>
        <authorList>
            <person name="Coleine C."/>
            <person name="Stajich J.E."/>
            <person name="Selbmann L."/>
        </authorList>
    </citation>
    <scope>NUCLEOTIDE SEQUENCE</scope>
    <source>
        <strain evidence="1">CCFEE 5714</strain>
    </source>
</reference>
<evidence type="ECO:0000313" key="1">
    <source>
        <dbReference type="EMBL" id="KAK3684546.1"/>
    </source>
</evidence>
<gene>
    <name evidence="1" type="ORF">LTR37_020188</name>
</gene>
<accession>A0ACC3MC10</accession>
<protein>
    <submittedName>
        <fullName evidence="1">Uncharacterized protein</fullName>
    </submittedName>
</protein>
<comment type="caution">
    <text evidence="1">The sequence shown here is derived from an EMBL/GenBank/DDBJ whole genome shotgun (WGS) entry which is preliminary data.</text>
</comment>
<organism evidence="1 2">
    <name type="scientific">Vermiconidia calcicola</name>
    <dbReference type="NCBI Taxonomy" id="1690605"/>
    <lineage>
        <taxon>Eukaryota</taxon>
        <taxon>Fungi</taxon>
        <taxon>Dikarya</taxon>
        <taxon>Ascomycota</taxon>
        <taxon>Pezizomycotina</taxon>
        <taxon>Dothideomycetes</taxon>
        <taxon>Dothideomycetidae</taxon>
        <taxon>Mycosphaerellales</taxon>
        <taxon>Extremaceae</taxon>
        <taxon>Vermiconidia</taxon>
    </lineage>
</organism>
<proteinExistence type="predicted"/>
<keyword evidence="2" id="KW-1185">Reference proteome</keyword>
<dbReference type="Proteomes" id="UP001281147">
    <property type="component" value="Unassembled WGS sequence"/>
</dbReference>
<dbReference type="EMBL" id="JAUTXU010000339">
    <property type="protein sequence ID" value="KAK3684546.1"/>
    <property type="molecule type" value="Genomic_DNA"/>
</dbReference>
<name>A0ACC3MC10_9PEZI</name>
<sequence length="323" mass="34101">MSSALPQEESTDDPSDNVEEEPEENENEPDENEGGGGSSTVAAAPTTATTPVAAATTIEPVGSSQTPSSATASSGVDSTHDSIAPSAILSTVSGRTVYITTSNDAIFTVTAGAQRPMQNQDSQETFTVTAGGQNQTRNGGSGSSGLTPGESAGVAFGVLVPIFFVIVVLFYFRQRRRADRFRDNTPREGTGSVQTLDERSEDGDEPEGRGVGYAVAATSGHSIDPAEATRDSEFNPYDGRYGGTAQLPDDRTPGPYHYMPYRPPADRAGEFDHAVNRAELGHADVAELGFDDRQIGAASSTVRRKSLPRYAKLEENGWAGQRC</sequence>
<evidence type="ECO:0000313" key="2">
    <source>
        <dbReference type="Proteomes" id="UP001281147"/>
    </source>
</evidence>